<comment type="caution">
    <text evidence="1">The sequence shown here is derived from an EMBL/GenBank/DDBJ whole genome shotgun (WGS) entry which is preliminary data.</text>
</comment>
<organism evidence="1 2">
    <name type="scientific">Pseudomonas costantinii</name>
    <dbReference type="NCBI Taxonomy" id="168469"/>
    <lineage>
        <taxon>Bacteria</taxon>
        <taxon>Pseudomonadati</taxon>
        <taxon>Pseudomonadota</taxon>
        <taxon>Gammaproteobacteria</taxon>
        <taxon>Pseudomonadales</taxon>
        <taxon>Pseudomonadaceae</taxon>
        <taxon>Pseudomonas</taxon>
    </lineage>
</organism>
<keyword evidence="1" id="KW-0808">Transferase</keyword>
<dbReference type="InterPro" id="IPR052922">
    <property type="entry name" value="Cytidylate_Kinase-2"/>
</dbReference>
<protein>
    <submittedName>
        <fullName evidence="1">Adenylate kinase</fullName>
    </submittedName>
</protein>
<dbReference type="InterPro" id="IPR027417">
    <property type="entry name" value="P-loop_NTPase"/>
</dbReference>
<dbReference type="PANTHER" id="PTHR37816">
    <property type="entry name" value="YALI0E33011P"/>
    <property type="match status" value="1"/>
</dbReference>
<gene>
    <name evidence="1" type="ORF">SAMN04515675_1460</name>
</gene>
<dbReference type="SUPFAM" id="SSF48371">
    <property type="entry name" value="ARM repeat"/>
    <property type="match status" value="1"/>
</dbReference>
<dbReference type="GO" id="GO:0016301">
    <property type="term" value="F:kinase activity"/>
    <property type="evidence" value="ECO:0007669"/>
    <property type="project" value="UniProtKB-KW"/>
</dbReference>
<dbReference type="Proteomes" id="UP000182179">
    <property type="component" value="Unassembled WGS sequence"/>
</dbReference>
<evidence type="ECO:0000313" key="1">
    <source>
        <dbReference type="EMBL" id="SED53012.1"/>
    </source>
</evidence>
<dbReference type="InterPro" id="IPR016024">
    <property type="entry name" value="ARM-type_fold"/>
</dbReference>
<name>A0A1H5BEL8_9PSED</name>
<dbReference type="PANTHER" id="PTHR37816:SF2">
    <property type="entry name" value="DNA TOPOLOGY MODULATION PROTEIN FLAR-RELATED PROTEIN"/>
    <property type="match status" value="1"/>
</dbReference>
<dbReference type="Gene3D" id="3.40.50.300">
    <property type="entry name" value="P-loop containing nucleotide triphosphate hydrolases"/>
    <property type="match status" value="1"/>
</dbReference>
<dbReference type="Pfam" id="PF13238">
    <property type="entry name" value="AAA_18"/>
    <property type="match status" value="1"/>
</dbReference>
<reference evidence="1 2" key="1">
    <citation type="submission" date="2016-10" db="EMBL/GenBank/DDBJ databases">
        <authorList>
            <person name="Varghese N."/>
            <person name="Submissions S."/>
        </authorList>
    </citation>
    <scope>NUCLEOTIDE SEQUENCE [LARGE SCALE GENOMIC DNA]</scope>
    <source>
        <strain evidence="1 2">BS2773</strain>
    </source>
</reference>
<sequence length="607" mass="67637">MQRIVILGNAGSGKSTLARELGKRLNVPVVHLDKLFWEPNWVEADNEVFRERIRQAIASDRWVCEGNYARRTFDLRLPRADLIIWLDTPRTTCLRRVLVRSLLDRPRADKPSGCKEKLDREFMNFLSYCWNYDRVSRPEIEVARLAVGPQVPVLHLRSTREVTAFLVGLHAPAPPLQSACTPVPPPSPPQIKPTRSWQSLITCWDGFEREAGLRAVRSEQTRERLSAIIVRLNDWVPQVREAAKLAFGDYLTPTYATWLIAQLPDLLALEKRKREDHSVTLGKLAALLATPECLPLCIPALQSSRGACARLLFQVLAQSMTGDEREAFLITSLHHSDFSVRRLALGKAMELPQASAQRAIAFGLASNSGVLRRLSFLAAIRLQSSRAQLIEAFLTDPSPATRSAALWAAKQYDVDPSQVLHAHLYAGTPTTKAQWLGVLGLAQDLNVPAPQAWLTAALEQSSGDVRALVLDIEGGDRPARLVAAIADPSRPVFEASVKGLRPQPWSTIASAFTRRLDDLWAELSPSRRVALLELMPKWTQAGFLLKQLQSSSDEPCALEQISVWADTQLYAISDRETSKDERSRVIEQLTALERDRALPPGSIARLT</sequence>
<keyword evidence="2" id="KW-1185">Reference proteome</keyword>
<dbReference type="SUPFAM" id="SSF52540">
    <property type="entry name" value="P-loop containing nucleoside triphosphate hydrolases"/>
    <property type="match status" value="1"/>
</dbReference>
<proteinExistence type="predicted"/>
<evidence type="ECO:0000313" key="2">
    <source>
        <dbReference type="Proteomes" id="UP000182179"/>
    </source>
</evidence>
<accession>A0A1H5BEL8</accession>
<keyword evidence="1" id="KW-0418">Kinase</keyword>
<dbReference type="EMBL" id="FNTS01000002">
    <property type="protein sequence ID" value="SED53012.1"/>
    <property type="molecule type" value="Genomic_DNA"/>
</dbReference>